<reference evidence="2 4" key="1">
    <citation type="journal article" date="2011" name="Nature">
        <title>The Medicago genome provides insight into the evolution of rhizobial symbioses.</title>
        <authorList>
            <person name="Young N.D."/>
            <person name="Debelle F."/>
            <person name="Oldroyd G.E."/>
            <person name="Geurts R."/>
            <person name="Cannon S.B."/>
            <person name="Udvardi M.K."/>
            <person name="Benedito V.A."/>
            <person name="Mayer K.F."/>
            <person name="Gouzy J."/>
            <person name="Schoof H."/>
            <person name="Van de Peer Y."/>
            <person name="Proost S."/>
            <person name="Cook D.R."/>
            <person name="Meyers B.C."/>
            <person name="Spannagl M."/>
            <person name="Cheung F."/>
            <person name="De Mita S."/>
            <person name="Krishnakumar V."/>
            <person name="Gundlach H."/>
            <person name="Zhou S."/>
            <person name="Mudge J."/>
            <person name="Bharti A.K."/>
            <person name="Murray J.D."/>
            <person name="Naoumkina M.A."/>
            <person name="Rosen B."/>
            <person name="Silverstein K.A."/>
            <person name="Tang H."/>
            <person name="Rombauts S."/>
            <person name="Zhao P.X."/>
            <person name="Zhou P."/>
            <person name="Barbe V."/>
            <person name="Bardou P."/>
            <person name="Bechner M."/>
            <person name="Bellec A."/>
            <person name="Berger A."/>
            <person name="Berges H."/>
            <person name="Bidwell S."/>
            <person name="Bisseling T."/>
            <person name="Choisne N."/>
            <person name="Couloux A."/>
            <person name="Denny R."/>
            <person name="Deshpande S."/>
            <person name="Dai X."/>
            <person name="Doyle J.J."/>
            <person name="Dudez A.M."/>
            <person name="Farmer A.D."/>
            <person name="Fouteau S."/>
            <person name="Franken C."/>
            <person name="Gibelin C."/>
            <person name="Gish J."/>
            <person name="Goldstein S."/>
            <person name="Gonzalez A.J."/>
            <person name="Green P.J."/>
            <person name="Hallab A."/>
            <person name="Hartog M."/>
            <person name="Hua A."/>
            <person name="Humphray S.J."/>
            <person name="Jeong D.H."/>
            <person name="Jing Y."/>
            <person name="Jocker A."/>
            <person name="Kenton S.M."/>
            <person name="Kim D.J."/>
            <person name="Klee K."/>
            <person name="Lai H."/>
            <person name="Lang C."/>
            <person name="Lin S."/>
            <person name="Macmil S.L."/>
            <person name="Magdelenat G."/>
            <person name="Matthews L."/>
            <person name="McCorrison J."/>
            <person name="Monaghan E.L."/>
            <person name="Mun J.H."/>
            <person name="Najar F.Z."/>
            <person name="Nicholson C."/>
            <person name="Noirot C."/>
            <person name="O'Bleness M."/>
            <person name="Paule C.R."/>
            <person name="Poulain J."/>
            <person name="Prion F."/>
            <person name="Qin B."/>
            <person name="Qu C."/>
            <person name="Retzel E.F."/>
            <person name="Riddle C."/>
            <person name="Sallet E."/>
            <person name="Samain S."/>
            <person name="Samson N."/>
            <person name="Sanders I."/>
            <person name="Saurat O."/>
            <person name="Scarpelli C."/>
            <person name="Schiex T."/>
            <person name="Segurens B."/>
            <person name="Severin A.J."/>
            <person name="Sherrier D.J."/>
            <person name="Shi R."/>
            <person name="Sims S."/>
            <person name="Singer S.R."/>
            <person name="Sinharoy S."/>
            <person name="Sterck L."/>
            <person name="Viollet A."/>
            <person name="Wang B.B."/>
            <person name="Wang K."/>
            <person name="Wang M."/>
            <person name="Wang X."/>
            <person name="Warfsmann J."/>
            <person name="Weissenbach J."/>
            <person name="White D.D."/>
            <person name="White J.D."/>
            <person name="Wiley G.B."/>
            <person name="Wincker P."/>
            <person name="Xing Y."/>
            <person name="Yang L."/>
            <person name="Yao Z."/>
            <person name="Ying F."/>
            <person name="Zhai J."/>
            <person name="Zhou L."/>
            <person name="Zuber A."/>
            <person name="Denarie J."/>
            <person name="Dixon R.A."/>
            <person name="May G.D."/>
            <person name="Schwartz D.C."/>
            <person name="Rogers J."/>
            <person name="Quetier F."/>
            <person name="Town C.D."/>
            <person name="Roe B.A."/>
        </authorList>
    </citation>
    <scope>NUCLEOTIDE SEQUENCE [LARGE SCALE GENOMIC DNA]</scope>
    <source>
        <strain evidence="2">A17</strain>
        <strain evidence="3 4">cv. Jemalong A17</strain>
    </source>
</reference>
<dbReference type="HOGENOM" id="CLU_2076577_0_0_1"/>
<proteinExistence type="predicted"/>
<dbReference type="GO" id="GO:0080188">
    <property type="term" value="P:gene silencing by siRNA-directed DNA methylation"/>
    <property type="evidence" value="ECO:0007669"/>
    <property type="project" value="InterPro"/>
</dbReference>
<dbReference type="PANTHER" id="PTHR21596:SF77">
    <property type="entry name" value="XH_XS DOMAIN PROTEIN"/>
    <property type="match status" value="1"/>
</dbReference>
<dbReference type="EMBL" id="CM001219">
    <property type="protein sequence ID" value="KEH34703.1"/>
    <property type="molecule type" value="Genomic_DNA"/>
</dbReference>
<name>A0A072UZY3_MEDTR</name>
<dbReference type="Pfam" id="PF03469">
    <property type="entry name" value="XH"/>
    <property type="match status" value="1"/>
</dbReference>
<evidence type="ECO:0000313" key="4">
    <source>
        <dbReference type="Proteomes" id="UP000002051"/>
    </source>
</evidence>
<gene>
    <name evidence="2" type="ordered locus">MTR_3g067825</name>
</gene>
<keyword evidence="4" id="KW-1185">Reference proteome</keyword>
<evidence type="ECO:0000313" key="2">
    <source>
        <dbReference type="EMBL" id="KEH34703.1"/>
    </source>
</evidence>
<organism evidence="2 4">
    <name type="scientific">Medicago truncatula</name>
    <name type="common">Barrel medic</name>
    <name type="synonym">Medicago tribuloides</name>
    <dbReference type="NCBI Taxonomy" id="3880"/>
    <lineage>
        <taxon>Eukaryota</taxon>
        <taxon>Viridiplantae</taxon>
        <taxon>Streptophyta</taxon>
        <taxon>Embryophyta</taxon>
        <taxon>Tracheophyta</taxon>
        <taxon>Spermatophyta</taxon>
        <taxon>Magnoliopsida</taxon>
        <taxon>eudicotyledons</taxon>
        <taxon>Gunneridae</taxon>
        <taxon>Pentapetalae</taxon>
        <taxon>rosids</taxon>
        <taxon>fabids</taxon>
        <taxon>Fabales</taxon>
        <taxon>Fabaceae</taxon>
        <taxon>Papilionoideae</taxon>
        <taxon>50 kb inversion clade</taxon>
        <taxon>NPAAA clade</taxon>
        <taxon>Hologalegina</taxon>
        <taxon>IRL clade</taxon>
        <taxon>Trifolieae</taxon>
        <taxon>Medicago</taxon>
    </lineage>
</organism>
<dbReference type="AlphaFoldDB" id="A0A072UZY3"/>
<feature type="domain" description="Factor of DNA methylation 1-5/IDN2" evidence="1">
    <location>
        <begin position="27"/>
        <end position="100"/>
    </location>
</feature>
<dbReference type="InterPro" id="IPR005379">
    <property type="entry name" value="FDM1-5/IDN2_XH"/>
</dbReference>
<evidence type="ECO:0000259" key="1">
    <source>
        <dbReference type="Pfam" id="PF03469"/>
    </source>
</evidence>
<accession>A0A072UZY3</accession>
<dbReference type="PANTHER" id="PTHR21596">
    <property type="entry name" value="RIBONUCLEASE P SUBUNIT P38"/>
    <property type="match status" value="1"/>
</dbReference>
<dbReference type="STRING" id="3880.A0A072UZY3"/>
<dbReference type="InterPro" id="IPR045177">
    <property type="entry name" value="FDM1-5/IDN2"/>
</dbReference>
<dbReference type="EnsemblPlants" id="KEH34703">
    <property type="protein sequence ID" value="KEH34703"/>
    <property type="gene ID" value="MTR_3g067825"/>
</dbReference>
<reference evidence="3" key="3">
    <citation type="submission" date="2015-04" db="UniProtKB">
        <authorList>
            <consortium name="EnsemblPlants"/>
        </authorList>
    </citation>
    <scope>IDENTIFICATION</scope>
    <source>
        <strain evidence="3">cv. Jemalong A17</strain>
    </source>
</reference>
<dbReference type="Proteomes" id="UP000002051">
    <property type="component" value="Chromosome 3"/>
</dbReference>
<evidence type="ECO:0000313" key="3">
    <source>
        <dbReference type="EnsemblPlants" id="KEH34703"/>
    </source>
</evidence>
<sequence length="118" mass="13384">MSYVGNNTQFHPLHFTNDNLLLSAVLLKNVINEQDEKLNELKESIGEAAYDAVAIALKEMNEYNPSGGCLISELWNHKEERRATLQEGIQFLANNPSNKRKRGSVLERVIDVDDREEA</sequence>
<reference evidence="2 4" key="2">
    <citation type="journal article" date="2014" name="BMC Genomics">
        <title>An improved genome release (version Mt4.0) for the model legume Medicago truncatula.</title>
        <authorList>
            <person name="Tang H."/>
            <person name="Krishnakumar V."/>
            <person name="Bidwell S."/>
            <person name="Rosen B."/>
            <person name="Chan A."/>
            <person name="Zhou S."/>
            <person name="Gentzbittel L."/>
            <person name="Childs K.L."/>
            <person name="Yandell M."/>
            <person name="Gundlach H."/>
            <person name="Mayer K.F."/>
            <person name="Schwartz D.C."/>
            <person name="Town C.D."/>
        </authorList>
    </citation>
    <scope>GENOME REANNOTATION</scope>
    <source>
        <strain evidence="2">A17</strain>
        <strain evidence="3 4">cv. Jemalong A17</strain>
    </source>
</reference>
<protein>
    <submittedName>
        <fullName evidence="2">XH/XS domain protein</fullName>
    </submittedName>
</protein>